<gene>
    <name evidence="4" type="ORF">Tci_001288</name>
</gene>
<organism evidence="4">
    <name type="scientific">Tanacetum cinerariifolium</name>
    <name type="common">Dalmatian daisy</name>
    <name type="synonym">Chrysanthemum cinerariifolium</name>
    <dbReference type="NCBI Taxonomy" id="118510"/>
    <lineage>
        <taxon>Eukaryota</taxon>
        <taxon>Viridiplantae</taxon>
        <taxon>Streptophyta</taxon>
        <taxon>Embryophyta</taxon>
        <taxon>Tracheophyta</taxon>
        <taxon>Spermatophyta</taxon>
        <taxon>Magnoliopsida</taxon>
        <taxon>eudicotyledons</taxon>
        <taxon>Gunneridae</taxon>
        <taxon>Pentapetalae</taxon>
        <taxon>asterids</taxon>
        <taxon>campanulids</taxon>
        <taxon>Asterales</taxon>
        <taxon>Asteraceae</taxon>
        <taxon>Asteroideae</taxon>
        <taxon>Anthemideae</taxon>
        <taxon>Anthemidinae</taxon>
        <taxon>Tanacetum</taxon>
    </lineage>
</organism>
<accession>A0A699GI74</accession>
<dbReference type="AlphaFoldDB" id="A0A699GI74"/>
<feature type="compositionally biased region" description="Low complexity" evidence="2">
    <location>
        <begin position="449"/>
        <end position="466"/>
    </location>
</feature>
<dbReference type="Pfam" id="PF07727">
    <property type="entry name" value="RVT_2"/>
    <property type="match status" value="1"/>
</dbReference>
<keyword evidence="1" id="KW-0175">Coiled coil</keyword>
<evidence type="ECO:0000256" key="2">
    <source>
        <dbReference type="SAM" id="MobiDB-lite"/>
    </source>
</evidence>
<dbReference type="PANTHER" id="PTHR11439">
    <property type="entry name" value="GAG-POL-RELATED RETROTRANSPOSON"/>
    <property type="match status" value="1"/>
</dbReference>
<evidence type="ECO:0000259" key="3">
    <source>
        <dbReference type="Pfam" id="PF07727"/>
    </source>
</evidence>
<evidence type="ECO:0000313" key="4">
    <source>
        <dbReference type="EMBL" id="GEU29310.1"/>
    </source>
</evidence>
<dbReference type="PANTHER" id="PTHR11439:SF495">
    <property type="entry name" value="REVERSE TRANSCRIPTASE, RNA-DEPENDENT DNA POLYMERASE-RELATED"/>
    <property type="match status" value="1"/>
</dbReference>
<reference evidence="4" key="1">
    <citation type="journal article" date="2019" name="Sci. Rep.">
        <title>Draft genome of Tanacetum cinerariifolium, the natural source of mosquito coil.</title>
        <authorList>
            <person name="Yamashiro T."/>
            <person name="Shiraishi A."/>
            <person name="Satake H."/>
            <person name="Nakayama K."/>
        </authorList>
    </citation>
    <scope>NUCLEOTIDE SEQUENCE</scope>
</reference>
<dbReference type="InterPro" id="IPR043502">
    <property type="entry name" value="DNA/RNA_pol_sf"/>
</dbReference>
<dbReference type="InterPro" id="IPR013103">
    <property type="entry name" value="RVT_2"/>
</dbReference>
<dbReference type="EMBL" id="BKCJ010000058">
    <property type="protein sequence ID" value="GEU29310.1"/>
    <property type="molecule type" value="Genomic_DNA"/>
</dbReference>
<name>A0A699GI74_TANCI</name>
<feature type="domain" description="Reverse transcriptase Ty1/copia-type" evidence="3">
    <location>
        <begin position="478"/>
        <end position="608"/>
    </location>
</feature>
<protein>
    <submittedName>
        <fullName evidence="4">Copia protein</fullName>
    </submittedName>
</protein>
<dbReference type="CDD" id="cd09272">
    <property type="entry name" value="RNase_HI_RT_Ty1"/>
    <property type="match status" value="1"/>
</dbReference>
<feature type="region of interest" description="Disordered" evidence="2">
    <location>
        <begin position="449"/>
        <end position="475"/>
    </location>
</feature>
<dbReference type="SUPFAM" id="SSF56672">
    <property type="entry name" value="DNA/RNA polymerases"/>
    <property type="match status" value="1"/>
</dbReference>
<comment type="caution">
    <text evidence="4">The sequence shown here is derived from an EMBL/GenBank/DDBJ whole genome shotgun (WGS) entry which is preliminary data.</text>
</comment>
<sequence length="824" mass="94373">MAERLARAHDPLALMANSNNPYNYLVFHQDQPSSITNMQQPQPNNNFIPQPSFNTNYMQQPMRIPKDITDPTTAMNIALVLMEKAFKLNYLTPTNNNQRISSNPHNRQYGGQNVGKLDRYNTVQNVRNPVVQNAAQNTGVQNVGNQNEVIFVSRIANPNATQIWNDNVAAARAEGDLDEIEEVNANCILMANLQINVLYLSSAKTITALNEEIVNLNNQLSIEKSIVSSIQEEKKKLKPDFQICEDELLDKQNQLENEINKLYNILVKTGQSIQTMHILLPKPDSFYHTKQKMALGYQNPFYLKQTQQKQQSLYNGKILLEKHDPPAMYDLEETLQLAQESLLKRKQLNKEIKQENYAKINHLSGALEQESERLLTAVVSLDIMSIVQSNSVVDTSNLQTELDRTKEKLENCIIKKENEYAKLWNDCQPSATLRSVLAAQAPQVLQTPMASTTTSYTTPTPTNSSSQAKNIPNTSHDEGIDFEESFASVARMEAIRIFLAYVAHKSFIVFQMDVKTTFLHGMLKEDVYVYQDEGFIDVDHPNHVYKLKKALYWLKQAPKAWYDELSKFILQNHFFKGTIDLTLSIRCFDDDILVVQVYVDDIIFGSTNPRPDIMHATYLCARYQDKAIEKHLKKVKRIFRYLQRTINTGLWYLKDSGFELTRFSDADYAGCKETFKSTSGRTQFLGEKLVSCSSKKKDCTVLSTAKAEYVSLSACCTQVIWMQTQLMVYGFHFNKIPIYCDSKSAIAISCNPIQYSRTKHIAFCCHFIKEHVEKSTIELYFVKIDYQLADLFIKAFPLDRFNYLVPCLRMHSLCPHELEHLAQS</sequence>
<evidence type="ECO:0000256" key="1">
    <source>
        <dbReference type="SAM" id="Coils"/>
    </source>
</evidence>
<proteinExistence type="predicted"/>
<feature type="coiled-coil region" evidence="1">
    <location>
        <begin position="206"/>
        <end position="265"/>
    </location>
</feature>